<evidence type="ECO:0000313" key="8">
    <source>
        <dbReference type="Proteomes" id="UP001187531"/>
    </source>
</evidence>
<dbReference type="PRINTS" id="PR01368">
    <property type="entry name" value="SYNAPSIN"/>
</dbReference>
<keyword evidence="8" id="KW-1185">Reference proteome</keyword>
<keyword evidence="3" id="KW-0770">Synapse</keyword>
<feature type="non-terminal residue" evidence="7">
    <location>
        <position position="1"/>
    </location>
</feature>
<sequence>MTALERTITITSVAPPRLPAVLKLGHAHGGLGKFKVESPADYQDAASVVAVAGTYCTVEPYLESRADLHVQKIGQSYKAFVRRSISGHWKTNVGSAMLEQVAMTERYKSWLDAAADALGNLDLCEMEVLLGRDGKESIIEINDCAFTLLGESQEEDRRLIAELVLLKMQNLCTPPGMVRVTSKPSMSLVSSNLPSPTESDKQSVK</sequence>
<organism evidence="7 8">
    <name type="scientific">Artemia franciscana</name>
    <name type="common">Brine shrimp</name>
    <name type="synonym">Artemia sanfranciscana</name>
    <dbReference type="NCBI Taxonomy" id="6661"/>
    <lineage>
        <taxon>Eukaryota</taxon>
        <taxon>Metazoa</taxon>
        <taxon>Ecdysozoa</taxon>
        <taxon>Arthropoda</taxon>
        <taxon>Crustacea</taxon>
        <taxon>Branchiopoda</taxon>
        <taxon>Anostraca</taxon>
        <taxon>Artemiidae</taxon>
        <taxon>Artemia</taxon>
    </lineage>
</organism>
<evidence type="ECO:0000256" key="4">
    <source>
        <dbReference type="ARBA" id="ARBA00034103"/>
    </source>
</evidence>
<dbReference type="PANTHER" id="PTHR10841">
    <property type="entry name" value="SYNAPSIN"/>
    <property type="match status" value="1"/>
</dbReference>
<dbReference type="GO" id="GO:0007269">
    <property type="term" value="P:neurotransmitter secretion"/>
    <property type="evidence" value="ECO:0007669"/>
    <property type="project" value="InterPro"/>
</dbReference>
<dbReference type="SUPFAM" id="SSF56059">
    <property type="entry name" value="Glutathione synthetase ATP-binding domain-like"/>
    <property type="match status" value="1"/>
</dbReference>
<dbReference type="GO" id="GO:0030672">
    <property type="term" value="C:synaptic vesicle membrane"/>
    <property type="evidence" value="ECO:0007669"/>
    <property type="project" value="TreeGrafter"/>
</dbReference>
<evidence type="ECO:0000256" key="3">
    <source>
        <dbReference type="ARBA" id="ARBA00023018"/>
    </source>
</evidence>
<evidence type="ECO:0000313" key="7">
    <source>
        <dbReference type="EMBL" id="KAK2724395.1"/>
    </source>
</evidence>
<name>A0AA88LJQ2_ARTSF</name>
<dbReference type="AlphaFoldDB" id="A0AA88LJQ2"/>
<dbReference type="PANTHER" id="PTHR10841:SF17">
    <property type="entry name" value="SYNAPSIN"/>
    <property type="match status" value="1"/>
</dbReference>
<evidence type="ECO:0000256" key="5">
    <source>
        <dbReference type="SAM" id="MobiDB-lite"/>
    </source>
</evidence>
<evidence type="ECO:0000259" key="6">
    <source>
        <dbReference type="Pfam" id="PF02750"/>
    </source>
</evidence>
<dbReference type="InterPro" id="IPR020898">
    <property type="entry name" value="Synapsin_ATP-bd_dom"/>
</dbReference>
<reference evidence="7" key="1">
    <citation type="submission" date="2023-07" db="EMBL/GenBank/DDBJ databases">
        <title>Chromosome-level genome assembly of Artemia franciscana.</title>
        <authorList>
            <person name="Jo E."/>
        </authorList>
    </citation>
    <scope>NUCLEOTIDE SEQUENCE</scope>
    <source>
        <tissue evidence="7">Whole body</tissue>
    </source>
</reference>
<dbReference type="Pfam" id="PF02750">
    <property type="entry name" value="Synapsin_C"/>
    <property type="match status" value="1"/>
</dbReference>
<dbReference type="InterPro" id="IPR001359">
    <property type="entry name" value="Synapsin"/>
</dbReference>
<evidence type="ECO:0000256" key="2">
    <source>
        <dbReference type="ARBA" id="ARBA00022553"/>
    </source>
</evidence>
<gene>
    <name evidence="7" type="ORF">QYM36_001047</name>
</gene>
<protein>
    <recommendedName>
        <fullName evidence="6">Synapsin ATP-binding domain-containing protein</fullName>
    </recommendedName>
</protein>
<feature type="compositionally biased region" description="Polar residues" evidence="5">
    <location>
        <begin position="185"/>
        <end position="197"/>
    </location>
</feature>
<comment type="subcellular location">
    <subcellularLocation>
        <location evidence="4">Synapse</location>
    </subcellularLocation>
</comment>
<dbReference type="FunFam" id="3.30.470.20:FF:000059">
    <property type="entry name" value="Synapsin-3"/>
    <property type="match status" value="1"/>
</dbReference>
<dbReference type="Proteomes" id="UP001187531">
    <property type="component" value="Unassembled WGS sequence"/>
</dbReference>
<proteinExistence type="inferred from homology"/>
<accession>A0AA88LJQ2</accession>
<comment type="similarity">
    <text evidence="1">Belongs to the synapsin family.</text>
</comment>
<keyword evidence="2" id="KW-0597">Phosphoprotein</keyword>
<feature type="domain" description="Synapsin ATP-binding" evidence="6">
    <location>
        <begin position="14"/>
        <end position="169"/>
    </location>
</feature>
<feature type="region of interest" description="Disordered" evidence="5">
    <location>
        <begin position="185"/>
        <end position="205"/>
    </location>
</feature>
<comment type="caution">
    <text evidence="7">The sequence shown here is derived from an EMBL/GenBank/DDBJ whole genome shotgun (WGS) entry which is preliminary data.</text>
</comment>
<dbReference type="EMBL" id="JAVRJZ010000003">
    <property type="protein sequence ID" value="KAK2724395.1"/>
    <property type="molecule type" value="Genomic_DNA"/>
</dbReference>
<evidence type="ECO:0000256" key="1">
    <source>
        <dbReference type="ARBA" id="ARBA00008243"/>
    </source>
</evidence>
<dbReference type="Gene3D" id="3.30.470.20">
    <property type="entry name" value="ATP-grasp fold, B domain"/>
    <property type="match status" value="1"/>
</dbReference>